<dbReference type="EMBL" id="CP060394">
    <property type="protein sequence ID" value="QNI30237.1"/>
    <property type="molecule type" value="Genomic_DNA"/>
</dbReference>
<evidence type="ECO:0000313" key="3">
    <source>
        <dbReference type="EMBL" id="QNI30237.1"/>
    </source>
</evidence>
<dbReference type="RefSeq" id="WP_186739970.1">
    <property type="nucleotide sequence ID" value="NZ_CP060394.1"/>
</dbReference>
<dbReference type="PROSITE" id="PS51186">
    <property type="entry name" value="GNAT"/>
    <property type="match status" value="1"/>
</dbReference>
<name>A0A7G8BCG7_9BACT</name>
<keyword evidence="1 3" id="KW-0808">Transferase</keyword>
<dbReference type="InterPro" id="IPR000182">
    <property type="entry name" value="GNAT_dom"/>
</dbReference>
<feature type="domain" description="N-acetyltransferase" evidence="2">
    <location>
        <begin position="14"/>
        <end position="155"/>
    </location>
</feature>
<proteinExistence type="predicted"/>
<dbReference type="CDD" id="cd04301">
    <property type="entry name" value="NAT_SF"/>
    <property type="match status" value="1"/>
</dbReference>
<keyword evidence="4" id="KW-1185">Reference proteome</keyword>
<accession>A0A7G8BCG7</accession>
<dbReference type="InterPro" id="IPR016181">
    <property type="entry name" value="Acyl_CoA_acyltransferase"/>
</dbReference>
<sequence length="155" mass="17734">MQITFRQFLPGDGETFRRLNEQWIAKYFEIEEKDRLTLNDPVKYILRPGGHIYFATLDDEIVGCCALIATGANSYEVAKMAVDESVRNHGIGKALLAHVVAEARELGARKLTLETNSKLMNAIHVYESLGFKHIDPWRVEPSPYKRADVFMERHL</sequence>
<protein>
    <submittedName>
        <fullName evidence="3">GNAT family N-acetyltransferase</fullName>
    </submittedName>
</protein>
<dbReference type="GO" id="GO:0008080">
    <property type="term" value="F:N-acetyltransferase activity"/>
    <property type="evidence" value="ECO:0007669"/>
    <property type="project" value="InterPro"/>
</dbReference>
<dbReference type="Proteomes" id="UP000515312">
    <property type="component" value="Chromosome"/>
</dbReference>
<evidence type="ECO:0000313" key="4">
    <source>
        <dbReference type="Proteomes" id="UP000515312"/>
    </source>
</evidence>
<reference evidence="3 4" key="1">
    <citation type="submission" date="2020-08" db="EMBL/GenBank/DDBJ databases">
        <title>Edaphobacter telluris sp. nov. and Acidobacterium dinghuensis sp. nov., two acidobacteria isolated from forest soil.</title>
        <authorList>
            <person name="Fu J."/>
            <person name="Qiu L."/>
        </authorList>
    </citation>
    <scope>NUCLEOTIDE SEQUENCE [LARGE SCALE GENOMIC DNA]</scope>
    <source>
        <strain evidence="3">4Y35</strain>
    </source>
</reference>
<dbReference type="PANTHER" id="PTHR13947:SF37">
    <property type="entry name" value="LD18367P"/>
    <property type="match status" value="1"/>
</dbReference>
<dbReference type="SUPFAM" id="SSF55729">
    <property type="entry name" value="Acyl-CoA N-acyltransferases (Nat)"/>
    <property type="match status" value="1"/>
</dbReference>
<organism evidence="3 4">
    <name type="scientific">Alloacidobacterium dinghuense</name>
    <dbReference type="NCBI Taxonomy" id="2763107"/>
    <lineage>
        <taxon>Bacteria</taxon>
        <taxon>Pseudomonadati</taxon>
        <taxon>Acidobacteriota</taxon>
        <taxon>Terriglobia</taxon>
        <taxon>Terriglobales</taxon>
        <taxon>Acidobacteriaceae</taxon>
        <taxon>Alloacidobacterium</taxon>
    </lineage>
</organism>
<dbReference type="InterPro" id="IPR050769">
    <property type="entry name" value="NAT_camello-type"/>
</dbReference>
<evidence type="ECO:0000256" key="1">
    <source>
        <dbReference type="ARBA" id="ARBA00022679"/>
    </source>
</evidence>
<dbReference type="Pfam" id="PF00583">
    <property type="entry name" value="Acetyltransf_1"/>
    <property type="match status" value="1"/>
</dbReference>
<dbReference type="AlphaFoldDB" id="A0A7G8BCG7"/>
<dbReference type="KEGG" id="adin:H7849_13670"/>
<dbReference type="PANTHER" id="PTHR13947">
    <property type="entry name" value="GNAT FAMILY N-ACETYLTRANSFERASE"/>
    <property type="match status" value="1"/>
</dbReference>
<gene>
    <name evidence="3" type="ORF">H7849_13670</name>
</gene>
<evidence type="ECO:0000259" key="2">
    <source>
        <dbReference type="PROSITE" id="PS51186"/>
    </source>
</evidence>
<dbReference type="Gene3D" id="3.40.630.30">
    <property type="match status" value="1"/>
</dbReference>